<dbReference type="SUPFAM" id="SSF53448">
    <property type="entry name" value="Nucleotide-diphospho-sugar transferases"/>
    <property type="match status" value="1"/>
</dbReference>
<accession>D2ZQV1</accession>
<dbReference type="HOGENOM" id="CLU_217373_1_1_2"/>
<proteinExistence type="predicted"/>
<evidence type="ECO:0000313" key="2">
    <source>
        <dbReference type="Proteomes" id="UP000004028"/>
    </source>
</evidence>
<evidence type="ECO:0008006" key="3">
    <source>
        <dbReference type="Google" id="ProtNLM"/>
    </source>
</evidence>
<dbReference type="InterPro" id="IPR029044">
    <property type="entry name" value="Nucleotide-diphossugar_trans"/>
</dbReference>
<organism evidence="1 2">
    <name type="scientific">Methanobrevibacter smithii DSM 2374</name>
    <dbReference type="NCBI Taxonomy" id="521002"/>
    <lineage>
        <taxon>Archaea</taxon>
        <taxon>Methanobacteriati</taxon>
        <taxon>Methanobacteriota</taxon>
        <taxon>Methanomada group</taxon>
        <taxon>Methanobacteria</taxon>
        <taxon>Methanobacteriales</taxon>
        <taxon>Methanobacteriaceae</taxon>
        <taxon>Methanobrevibacter</taxon>
    </lineage>
</organism>
<dbReference type="Proteomes" id="UP000004028">
    <property type="component" value="Unassembled WGS sequence"/>
</dbReference>
<evidence type="ECO:0000313" key="1">
    <source>
        <dbReference type="EMBL" id="EFC93648.1"/>
    </source>
</evidence>
<reference evidence="1 2" key="1">
    <citation type="submission" date="2010-01" db="EMBL/GenBank/DDBJ databases">
        <authorList>
            <person name="Weinstock G."/>
            <person name="Sodergren E."/>
            <person name="Clifton S."/>
            <person name="Fulton L."/>
            <person name="Fulton B."/>
            <person name="Courtney L."/>
            <person name="Fronick C."/>
            <person name="Harrison M."/>
            <person name="Strong C."/>
            <person name="Farmer C."/>
            <person name="Delahaunty K."/>
            <person name="Markovic C."/>
            <person name="Hall O."/>
            <person name="Minx P."/>
            <person name="Tomlinson C."/>
            <person name="Mitreva M."/>
            <person name="Nelson J."/>
            <person name="Hou S."/>
            <person name="Wollam A."/>
            <person name="Pepin K.H."/>
            <person name="Johnson M."/>
            <person name="Bhonagiri V."/>
            <person name="Nash W.E."/>
            <person name="Warren W."/>
            <person name="Chinwalla A."/>
            <person name="Mardis E.R."/>
            <person name="Wilson R.K."/>
        </authorList>
    </citation>
    <scope>NUCLEOTIDE SEQUENCE [LARGE SCALE GENOMIC DNA]</scope>
    <source>
        <strain evidence="1 2">DSM 2374</strain>
    </source>
</reference>
<dbReference type="EMBL" id="ABYV02000006">
    <property type="protein sequence ID" value="EFC93648.1"/>
    <property type="molecule type" value="Genomic_DNA"/>
</dbReference>
<dbReference type="AlphaFoldDB" id="D2ZQV1"/>
<protein>
    <recommendedName>
        <fullName evidence="3">Glycosyltransferase 2-like domain-containing protein</fullName>
    </recommendedName>
</protein>
<dbReference type="Gene3D" id="3.90.550.10">
    <property type="entry name" value="Spore Coat Polysaccharide Biosynthesis Protein SpsA, Chain A"/>
    <property type="match status" value="1"/>
</dbReference>
<gene>
    <name evidence="1" type="ORF">METSMIF1_03233</name>
</gene>
<comment type="caution">
    <text evidence="1">The sequence shown here is derived from an EMBL/GenBank/DDBJ whole genome shotgun (WGS) entry which is preliminary data.</text>
</comment>
<name>D2ZQV1_METSM</name>
<sequence>MSADVEISVIIPIFNAERYLGKCLDFIINQLLKI</sequence>